<evidence type="ECO:0000313" key="9">
    <source>
        <dbReference type="EnsemblPlants" id="OGLUM08G23360.2"/>
    </source>
</evidence>
<feature type="compositionally biased region" description="Basic and acidic residues" evidence="7">
    <location>
        <begin position="21"/>
        <end position="36"/>
    </location>
</feature>
<dbReference type="PANTHER" id="PTHR14233">
    <property type="entry name" value="DUF914-RELATED"/>
    <property type="match status" value="1"/>
</dbReference>
<proteinExistence type="inferred from homology"/>
<feature type="transmembrane region" description="Helical" evidence="8">
    <location>
        <begin position="293"/>
        <end position="311"/>
    </location>
</feature>
<sequence length="462" mass="50599">MHPKPTSKVQTAQHKSGVKSGRKERSDGPDGPRTIHETSTSITNPPIRSSPIISPRANLISSPPSHADDKPNRSHRITRLSHSSTPYPNLPRIPPKPNHTLHALAPRESPEGGREGRMAPPLLPAAEEDGGGCVARWMRRDVLLGLALGQFVSLLITSTGFSSSELARRGINAPTSQSLLNYILLALIYGGILIYRRQPLTIKWYYYLILGIIDVEANYIVVKSYQYTSLTSVMLLDCWSIPCVIILTWIFLKTKYGLRKFIGVGVCVAGLILVVFSDVHASDRAKGPNPLKGDLLVIFGSMLYACSNVTEEYLVKKSNRIELMAMLGLFGAVISGIQISILERKELHSIKWTAGAVLPFIGFALAMFLFYSTVPTVLKICGATMLNLSLLTSDMWAVLIRIFAYHEKVDWIYFVAFAGTAAGLLIYSYKSSKEAEETAQVAGASDEHGKAGDEEAGMQNPA</sequence>
<dbReference type="InterPro" id="IPR009262">
    <property type="entry name" value="SLC35_F1/F2/F6"/>
</dbReference>
<name>A0A0E0AYB2_9ORYZ</name>
<feature type="compositionally biased region" description="Low complexity" evidence="7">
    <location>
        <begin position="38"/>
        <end position="56"/>
    </location>
</feature>
<feature type="region of interest" description="Disordered" evidence="7">
    <location>
        <begin position="1"/>
        <end position="120"/>
    </location>
</feature>
<feature type="transmembrane region" description="Helical" evidence="8">
    <location>
        <begin position="179"/>
        <end position="195"/>
    </location>
</feature>
<organism evidence="9">
    <name type="scientific">Oryza glumipatula</name>
    <dbReference type="NCBI Taxonomy" id="40148"/>
    <lineage>
        <taxon>Eukaryota</taxon>
        <taxon>Viridiplantae</taxon>
        <taxon>Streptophyta</taxon>
        <taxon>Embryophyta</taxon>
        <taxon>Tracheophyta</taxon>
        <taxon>Spermatophyta</taxon>
        <taxon>Magnoliopsida</taxon>
        <taxon>Liliopsida</taxon>
        <taxon>Poales</taxon>
        <taxon>Poaceae</taxon>
        <taxon>BOP clade</taxon>
        <taxon>Oryzoideae</taxon>
        <taxon>Oryzeae</taxon>
        <taxon>Oryzinae</taxon>
        <taxon>Oryza</taxon>
    </lineage>
</organism>
<dbReference type="eggNOG" id="KOG2766">
    <property type="taxonomic scope" value="Eukaryota"/>
</dbReference>
<dbReference type="GO" id="GO:0022857">
    <property type="term" value="F:transmembrane transporter activity"/>
    <property type="evidence" value="ECO:0007669"/>
    <property type="project" value="InterPro"/>
</dbReference>
<feature type="transmembrane region" description="Helical" evidence="8">
    <location>
        <begin position="142"/>
        <end position="159"/>
    </location>
</feature>
<evidence type="ECO:0000256" key="7">
    <source>
        <dbReference type="SAM" id="MobiDB-lite"/>
    </source>
</evidence>
<feature type="transmembrane region" description="Helical" evidence="8">
    <location>
        <begin position="261"/>
        <end position="281"/>
    </location>
</feature>
<evidence type="ECO:0000256" key="4">
    <source>
        <dbReference type="ARBA" id="ARBA00022692"/>
    </source>
</evidence>
<evidence type="ECO:0000313" key="10">
    <source>
        <dbReference type="Proteomes" id="UP000026961"/>
    </source>
</evidence>
<dbReference type="SUPFAM" id="SSF103481">
    <property type="entry name" value="Multidrug resistance efflux transporter EmrE"/>
    <property type="match status" value="1"/>
</dbReference>
<keyword evidence="10" id="KW-1185">Reference proteome</keyword>
<feature type="transmembrane region" description="Helical" evidence="8">
    <location>
        <begin position="411"/>
        <end position="429"/>
    </location>
</feature>
<evidence type="ECO:0000256" key="3">
    <source>
        <dbReference type="ARBA" id="ARBA00022448"/>
    </source>
</evidence>
<feature type="transmembrane region" description="Helical" evidence="8">
    <location>
        <begin position="386"/>
        <end position="405"/>
    </location>
</feature>
<comment type="similarity">
    <text evidence="2">Belongs to the SLC35F solute transporter family.</text>
</comment>
<feature type="region of interest" description="Disordered" evidence="7">
    <location>
        <begin position="438"/>
        <end position="462"/>
    </location>
</feature>
<evidence type="ECO:0000256" key="5">
    <source>
        <dbReference type="ARBA" id="ARBA00022989"/>
    </source>
</evidence>
<dbReference type="EnsemblPlants" id="OGLUM08G23360.2">
    <property type="protein sequence ID" value="OGLUM08G23360.2"/>
    <property type="gene ID" value="OGLUM08G23360"/>
</dbReference>
<dbReference type="AlphaFoldDB" id="A0A0E0AYB2"/>
<keyword evidence="4 8" id="KW-0812">Transmembrane</keyword>
<dbReference type="InterPro" id="IPR037185">
    <property type="entry name" value="EmrE-like"/>
</dbReference>
<keyword evidence="3" id="KW-0813">Transport</keyword>
<evidence type="ECO:0008006" key="11">
    <source>
        <dbReference type="Google" id="ProtNLM"/>
    </source>
</evidence>
<evidence type="ECO:0000256" key="8">
    <source>
        <dbReference type="SAM" id="Phobius"/>
    </source>
</evidence>
<evidence type="ECO:0000256" key="6">
    <source>
        <dbReference type="ARBA" id="ARBA00023136"/>
    </source>
</evidence>
<evidence type="ECO:0000256" key="2">
    <source>
        <dbReference type="ARBA" id="ARBA00007863"/>
    </source>
</evidence>
<accession>A0A0E0AYB2</accession>
<dbReference type="GO" id="GO:0016020">
    <property type="term" value="C:membrane"/>
    <property type="evidence" value="ECO:0007669"/>
    <property type="project" value="UniProtKB-SubCell"/>
</dbReference>
<feature type="compositionally biased region" description="Basic and acidic residues" evidence="7">
    <location>
        <begin position="108"/>
        <end position="117"/>
    </location>
</feature>
<keyword evidence="6 8" id="KW-0472">Membrane</keyword>
<reference evidence="9" key="1">
    <citation type="submission" date="2015-04" db="UniProtKB">
        <authorList>
            <consortium name="EnsemblPlants"/>
        </authorList>
    </citation>
    <scope>IDENTIFICATION</scope>
</reference>
<reference evidence="9" key="2">
    <citation type="submission" date="2018-05" db="EMBL/GenBank/DDBJ databases">
        <title>OgluRS3 (Oryza glumaepatula Reference Sequence Version 3).</title>
        <authorList>
            <person name="Zhang J."/>
            <person name="Kudrna D."/>
            <person name="Lee S."/>
            <person name="Talag J."/>
            <person name="Welchert J."/>
            <person name="Wing R.A."/>
        </authorList>
    </citation>
    <scope>NUCLEOTIDE SEQUENCE [LARGE SCALE GENOMIC DNA]</scope>
</reference>
<dbReference type="Pfam" id="PF06027">
    <property type="entry name" value="SLC35F"/>
    <property type="match status" value="1"/>
</dbReference>
<feature type="transmembrane region" description="Helical" evidence="8">
    <location>
        <begin position="233"/>
        <end position="252"/>
    </location>
</feature>
<dbReference type="PANTHER" id="PTHR14233:SF4">
    <property type="entry name" value="SOLUTE CARRIER FAMILY 35 MEMBER F2"/>
    <property type="match status" value="1"/>
</dbReference>
<dbReference type="Gramene" id="OGLUM08G23360.2">
    <property type="protein sequence ID" value="OGLUM08G23360.2"/>
    <property type="gene ID" value="OGLUM08G23360"/>
</dbReference>
<feature type="transmembrane region" description="Helical" evidence="8">
    <location>
        <begin position="323"/>
        <end position="342"/>
    </location>
</feature>
<feature type="transmembrane region" description="Helical" evidence="8">
    <location>
        <begin position="354"/>
        <end position="374"/>
    </location>
</feature>
<feature type="transmembrane region" description="Helical" evidence="8">
    <location>
        <begin position="204"/>
        <end position="221"/>
    </location>
</feature>
<feature type="compositionally biased region" description="Pro residues" evidence="7">
    <location>
        <begin position="88"/>
        <end position="97"/>
    </location>
</feature>
<protein>
    <recommendedName>
        <fullName evidence="11">EamA domain-containing protein</fullName>
    </recommendedName>
</protein>
<evidence type="ECO:0000256" key="1">
    <source>
        <dbReference type="ARBA" id="ARBA00004141"/>
    </source>
</evidence>
<dbReference type="STRING" id="40148.A0A0E0AYB2"/>
<keyword evidence="5 8" id="KW-1133">Transmembrane helix</keyword>
<dbReference type="Proteomes" id="UP000026961">
    <property type="component" value="Chromosome 8"/>
</dbReference>
<comment type="subcellular location">
    <subcellularLocation>
        <location evidence="1">Membrane</location>
        <topology evidence="1">Multi-pass membrane protein</topology>
    </subcellularLocation>
</comment>
<dbReference type="InterPro" id="IPR052221">
    <property type="entry name" value="SLC35F_Transporter"/>
</dbReference>